<dbReference type="EMBL" id="DPBP01000028">
    <property type="protein sequence ID" value="HCE17585.1"/>
    <property type="molecule type" value="Genomic_DNA"/>
</dbReference>
<dbReference type="InterPro" id="IPR004358">
    <property type="entry name" value="Sig_transdc_His_kin-like_C"/>
</dbReference>
<keyword evidence="10" id="KW-0804">Transcription</keyword>
<evidence type="ECO:0000256" key="1">
    <source>
        <dbReference type="ARBA" id="ARBA00000085"/>
    </source>
</evidence>
<evidence type="ECO:0000256" key="6">
    <source>
        <dbReference type="ARBA" id="ARBA00022777"/>
    </source>
</evidence>
<name>A0A3D1JH84_9CHLR</name>
<evidence type="ECO:0000256" key="12">
    <source>
        <dbReference type="PROSITE-ProRule" id="PRU00169"/>
    </source>
</evidence>
<dbReference type="EC" id="2.7.13.3" evidence="3"/>
<evidence type="ECO:0000259" key="13">
    <source>
        <dbReference type="PROSITE" id="PS01124"/>
    </source>
</evidence>
<dbReference type="InterPro" id="IPR009057">
    <property type="entry name" value="Homeodomain-like_sf"/>
</dbReference>
<feature type="modified residue" description="4-aspartylphosphate" evidence="12">
    <location>
        <position position="1007"/>
    </location>
</feature>
<dbReference type="Proteomes" id="UP000264141">
    <property type="component" value="Unassembled WGS sequence"/>
</dbReference>
<dbReference type="PROSITE" id="PS50109">
    <property type="entry name" value="HIS_KIN"/>
    <property type="match status" value="1"/>
</dbReference>
<dbReference type="Pfam" id="PF02518">
    <property type="entry name" value="HATPase_c"/>
    <property type="match status" value="1"/>
</dbReference>
<evidence type="ECO:0000256" key="7">
    <source>
        <dbReference type="ARBA" id="ARBA00023012"/>
    </source>
</evidence>
<dbReference type="InterPro" id="IPR036890">
    <property type="entry name" value="HATPase_C_sf"/>
</dbReference>
<dbReference type="PROSITE" id="PS00041">
    <property type="entry name" value="HTH_ARAC_FAMILY_1"/>
    <property type="match status" value="1"/>
</dbReference>
<feature type="domain" description="Histidine kinase" evidence="14">
    <location>
        <begin position="592"/>
        <end position="815"/>
    </location>
</feature>
<evidence type="ECO:0000256" key="4">
    <source>
        <dbReference type="ARBA" id="ARBA00022553"/>
    </source>
</evidence>
<dbReference type="PANTHER" id="PTHR43047">
    <property type="entry name" value="TWO-COMPONENT HISTIDINE PROTEIN KINASE"/>
    <property type="match status" value="1"/>
</dbReference>
<keyword evidence="5" id="KW-0808">Transferase</keyword>
<dbReference type="PRINTS" id="PR00344">
    <property type="entry name" value="BCTRLSENSOR"/>
</dbReference>
<evidence type="ECO:0000313" key="17">
    <source>
        <dbReference type="Proteomes" id="UP000264141"/>
    </source>
</evidence>
<comment type="similarity">
    <text evidence="2">In the N-terminal section; belongs to the phytochrome family.</text>
</comment>
<organism evidence="16 17">
    <name type="scientific">Anaerolinea thermolimosa</name>
    <dbReference type="NCBI Taxonomy" id="229919"/>
    <lineage>
        <taxon>Bacteria</taxon>
        <taxon>Bacillati</taxon>
        <taxon>Chloroflexota</taxon>
        <taxon>Anaerolineae</taxon>
        <taxon>Anaerolineales</taxon>
        <taxon>Anaerolineaceae</taxon>
        <taxon>Anaerolinea</taxon>
    </lineage>
</organism>
<dbReference type="Pfam" id="PF00072">
    <property type="entry name" value="Response_reg"/>
    <property type="match status" value="1"/>
</dbReference>
<evidence type="ECO:0000256" key="10">
    <source>
        <dbReference type="ARBA" id="ARBA00023163"/>
    </source>
</evidence>
<comment type="catalytic activity">
    <reaction evidence="1">
        <text>ATP + protein L-histidine = ADP + protein N-phospho-L-histidine.</text>
        <dbReference type="EC" id="2.7.13.3"/>
    </reaction>
</comment>
<dbReference type="InterPro" id="IPR036097">
    <property type="entry name" value="HisK_dim/P_sf"/>
</dbReference>
<evidence type="ECO:0000256" key="5">
    <source>
        <dbReference type="ARBA" id="ARBA00022679"/>
    </source>
</evidence>
<dbReference type="InterPro" id="IPR001789">
    <property type="entry name" value="Sig_transdc_resp-reg_receiver"/>
</dbReference>
<proteinExistence type="inferred from homology"/>
<dbReference type="FunFam" id="3.30.565.10:FF:000010">
    <property type="entry name" value="Sensor histidine kinase RcsC"/>
    <property type="match status" value="1"/>
</dbReference>
<feature type="domain" description="Response regulatory" evidence="15">
    <location>
        <begin position="956"/>
        <end position="1074"/>
    </location>
</feature>
<dbReference type="PROSITE" id="PS01124">
    <property type="entry name" value="HTH_ARAC_FAMILY_2"/>
    <property type="match status" value="1"/>
</dbReference>
<dbReference type="PANTHER" id="PTHR43047:SF72">
    <property type="entry name" value="OSMOSENSING HISTIDINE PROTEIN KINASE SLN1"/>
    <property type="match status" value="1"/>
</dbReference>
<accession>A0A3D1JH84</accession>
<evidence type="ECO:0000256" key="3">
    <source>
        <dbReference type="ARBA" id="ARBA00012438"/>
    </source>
</evidence>
<dbReference type="CDD" id="cd06267">
    <property type="entry name" value="PBP1_LacI_sugar_binding-like"/>
    <property type="match status" value="1"/>
</dbReference>
<comment type="caution">
    <text evidence="16">The sequence shown here is derived from an EMBL/GenBank/DDBJ whole genome shotgun (WGS) entry which is preliminary data.</text>
</comment>
<dbReference type="CDD" id="cd16922">
    <property type="entry name" value="HATPase_EvgS-ArcB-TorS-like"/>
    <property type="match status" value="1"/>
</dbReference>
<keyword evidence="8" id="KW-0805">Transcription regulation</keyword>
<evidence type="ECO:0000259" key="14">
    <source>
        <dbReference type="PROSITE" id="PS50109"/>
    </source>
</evidence>
<dbReference type="SMART" id="SM00342">
    <property type="entry name" value="HTH_ARAC"/>
    <property type="match status" value="1"/>
</dbReference>
<dbReference type="GO" id="GO:0005886">
    <property type="term" value="C:plasma membrane"/>
    <property type="evidence" value="ECO:0007669"/>
    <property type="project" value="TreeGrafter"/>
</dbReference>
<dbReference type="InterPro" id="IPR003661">
    <property type="entry name" value="HisK_dim/P_dom"/>
</dbReference>
<dbReference type="Pfam" id="PF00512">
    <property type="entry name" value="HisKA"/>
    <property type="match status" value="1"/>
</dbReference>
<dbReference type="Pfam" id="PF12833">
    <property type="entry name" value="HTH_18"/>
    <property type="match status" value="1"/>
</dbReference>
<evidence type="ECO:0000259" key="15">
    <source>
        <dbReference type="PROSITE" id="PS50110"/>
    </source>
</evidence>
<dbReference type="InterPro" id="IPR018062">
    <property type="entry name" value="HTH_AraC-typ_CS"/>
</dbReference>
<keyword evidence="4 12" id="KW-0597">Phosphoprotein</keyword>
<dbReference type="InterPro" id="IPR005467">
    <property type="entry name" value="His_kinase_dom"/>
</dbReference>
<dbReference type="InterPro" id="IPR011006">
    <property type="entry name" value="CheY-like_superfamily"/>
</dbReference>
<protein>
    <recommendedName>
        <fullName evidence="11">Circadian input-output histidine kinase CikA</fullName>
        <ecNumber evidence="3">2.7.13.3</ecNumber>
    </recommendedName>
</protein>
<feature type="domain" description="HTH araC/xylS-type" evidence="13">
    <location>
        <begin position="1090"/>
        <end position="1188"/>
    </location>
</feature>
<dbReference type="SUPFAM" id="SSF46689">
    <property type="entry name" value="Homeodomain-like"/>
    <property type="match status" value="2"/>
</dbReference>
<dbReference type="Gene3D" id="3.40.50.2300">
    <property type="match status" value="4"/>
</dbReference>
<evidence type="ECO:0000256" key="8">
    <source>
        <dbReference type="ARBA" id="ARBA00023015"/>
    </source>
</evidence>
<dbReference type="InterPro" id="IPR018060">
    <property type="entry name" value="HTH_AraC"/>
</dbReference>
<dbReference type="GO" id="GO:0043565">
    <property type="term" value="F:sequence-specific DNA binding"/>
    <property type="evidence" value="ECO:0007669"/>
    <property type="project" value="InterPro"/>
</dbReference>
<dbReference type="Gene3D" id="1.10.10.60">
    <property type="entry name" value="Homeodomain-like"/>
    <property type="match status" value="2"/>
</dbReference>
<dbReference type="AlphaFoldDB" id="A0A3D1JH84"/>
<evidence type="ECO:0000256" key="2">
    <source>
        <dbReference type="ARBA" id="ARBA00006402"/>
    </source>
</evidence>
<keyword evidence="6" id="KW-0418">Kinase</keyword>
<dbReference type="GO" id="GO:0009927">
    <property type="term" value="F:histidine phosphotransfer kinase activity"/>
    <property type="evidence" value="ECO:0007669"/>
    <property type="project" value="TreeGrafter"/>
</dbReference>
<dbReference type="SMART" id="SM00387">
    <property type="entry name" value="HATPase_c"/>
    <property type="match status" value="1"/>
</dbReference>
<keyword evidence="7" id="KW-0902">Two-component regulatory system</keyword>
<keyword evidence="9" id="KW-0238">DNA-binding</keyword>
<sequence length="1194" mass="134387">MQTVKRPTIAFFGSSLGGPYSQEKWNLWRGVMEGVKTLGLRLLYVAGDDFSASPQAALYERIGKNNVAGIIAWHSFLNFNATEDEVYQYLEKFSPLPVVLIEQRLPGVSAVLVDNLQGMRDLVQHLVVRHGHSRIAFVSLPENPVMSVRRAAFEQVMQEYGYFDPSLVGTLEQLDRRGMIPGIDYTAVVAHSDFNAIEIVEALRRRGIRIAEDVAVVGFNDGHEARSAMPALTTMRLPFRRMGRTAVELLYDQLLGRPGGNIVTLPMQLVLRSSCGCLEPLAESAMVDSFTVSRQSLEELFLDGYEDLLAQMARSMGTPLENHAMEWAERLFHILTDELRPCEQGGAYVQERSRLFLNSLQSLLQQAIDEGVNINRWNEAISILRRYVLPHLNPEQRFCFEDRTQQARILVGTLAIRAEVHRNWHSTRSVNLVREMVAHLLVAMNEEDFLSALEAGLVKLNFESLFLVLYENQPEEKEKGRLFFGYRKGGRVKVPPEEMVFSLETILPPSCMKEIEEETCLIMEALHLGAEQLGYLVIASQPPVDPVSSDLFNALKGEISSAIHNFQLRLQLHEAVRAAEEANQLKSRFLSMVSHELRTPINLIVGLSEMAMRQQSRGRRKSLAILSRYLEQIYVSGQHLDRLIRDVLDLASSQVGQMNIIHQPVDMIQVLEDVAVMGRQLAEQKNLEFITDLERPLPQVWGDKTRLRQVLLNLLSNAVKFTAHGYIRLSAAQEESQIHIAVSDTGLGIAPEEQRAIFDEFHQTNRTMVRGYGGIGLGLAITRKLVEMHGGKIWVESDGQEGSGSTFHITLPAMSETATPSLTLPSSREGQVIILTDRPTESHDLIKYLKRNGFDIDVRPLSPVPLLVESLSMSPPGAVVLDLAPDAELGWKLIKGLKENSATQDVPVLFYKLFAESDAGSVLTLDFMLKPLDADQLVRALERYGLKGGHHDRQKVILVVDDEPGILKLHAELIETELPEAQVLTAPDGKKGLEIMRREHPDLVLLDLMMPEVDGFNVIQRMQEDPSLCSIPVIVLTAQVLTREDMKRLNKGVATVLSKGVFRRQEIIQRIEHALTQSMKSVSEGQRLVRQAMVYIHEHYKEPISRADIAGYLNVNEQYLSRCFHKEVGIGPMTYLGRYRIHQAKKLLSEGRFSVTQVALEVGFSSQSYFSRIFQQETGQTPTAYMRHPFKDLS</sequence>
<dbReference type="CDD" id="cd00082">
    <property type="entry name" value="HisKA"/>
    <property type="match status" value="1"/>
</dbReference>
<dbReference type="Gene3D" id="3.30.565.10">
    <property type="entry name" value="Histidine kinase-like ATPase, C-terminal domain"/>
    <property type="match status" value="1"/>
</dbReference>
<dbReference type="InterPro" id="IPR028082">
    <property type="entry name" value="Peripla_BP_I"/>
</dbReference>
<dbReference type="SMART" id="SM00448">
    <property type="entry name" value="REC"/>
    <property type="match status" value="1"/>
</dbReference>
<evidence type="ECO:0000256" key="11">
    <source>
        <dbReference type="ARBA" id="ARBA00074306"/>
    </source>
</evidence>
<dbReference type="InterPro" id="IPR003594">
    <property type="entry name" value="HATPase_dom"/>
</dbReference>
<evidence type="ECO:0000256" key="9">
    <source>
        <dbReference type="ARBA" id="ARBA00023125"/>
    </source>
</evidence>
<dbReference type="STRING" id="229919.GCA_001050195_01734"/>
<reference evidence="16 17" key="1">
    <citation type="journal article" date="2018" name="Nat. Biotechnol.">
        <title>A standardized bacterial taxonomy based on genome phylogeny substantially revises the tree of life.</title>
        <authorList>
            <person name="Parks D.H."/>
            <person name="Chuvochina M."/>
            <person name="Waite D.W."/>
            <person name="Rinke C."/>
            <person name="Skarshewski A."/>
            <person name="Chaumeil P.A."/>
            <person name="Hugenholtz P."/>
        </authorList>
    </citation>
    <scope>NUCLEOTIDE SEQUENCE [LARGE SCALE GENOMIC DNA]</scope>
    <source>
        <strain evidence="16">UBA8781</strain>
    </source>
</reference>
<dbReference type="SUPFAM" id="SSF53822">
    <property type="entry name" value="Periplasmic binding protein-like I"/>
    <property type="match status" value="1"/>
</dbReference>
<dbReference type="SMART" id="SM00388">
    <property type="entry name" value="HisKA"/>
    <property type="match status" value="1"/>
</dbReference>
<dbReference type="SUPFAM" id="SSF55874">
    <property type="entry name" value="ATPase domain of HSP90 chaperone/DNA topoisomerase II/histidine kinase"/>
    <property type="match status" value="1"/>
</dbReference>
<dbReference type="PROSITE" id="PS50110">
    <property type="entry name" value="RESPONSE_REGULATORY"/>
    <property type="match status" value="1"/>
</dbReference>
<dbReference type="Gene3D" id="1.10.287.130">
    <property type="match status" value="1"/>
</dbReference>
<dbReference type="GO" id="GO:0000155">
    <property type="term" value="F:phosphorelay sensor kinase activity"/>
    <property type="evidence" value="ECO:0007669"/>
    <property type="project" value="InterPro"/>
</dbReference>
<dbReference type="Pfam" id="PF13377">
    <property type="entry name" value="Peripla_BP_3"/>
    <property type="match status" value="1"/>
</dbReference>
<gene>
    <name evidence="16" type="ORF">DEQ80_06975</name>
</gene>
<dbReference type="SUPFAM" id="SSF52172">
    <property type="entry name" value="CheY-like"/>
    <property type="match status" value="2"/>
</dbReference>
<evidence type="ECO:0000313" key="16">
    <source>
        <dbReference type="EMBL" id="HCE17585.1"/>
    </source>
</evidence>
<dbReference type="SUPFAM" id="SSF47384">
    <property type="entry name" value="Homodimeric domain of signal transducing histidine kinase"/>
    <property type="match status" value="1"/>
</dbReference>
<dbReference type="InterPro" id="IPR046335">
    <property type="entry name" value="LacI/GalR-like_sensor"/>
</dbReference>
<dbReference type="GO" id="GO:0003700">
    <property type="term" value="F:DNA-binding transcription factor activity"/>
    <property type="evidence" value="ECO:0007669"/>
    <property type="project" value="InterPro"/>
</dbReference>